<dbReference type="InterPro" id="IPR050494">
    <property type="entry name" value="Ser_Thr_dual-spec_kinase"/>
</dbReference>
<evidence type="ECO:0000256" key="1">
    <source>
        <dbReference type="ARBA" id="ARBA00022527"/>
    </source>
</evidence>
<dbReference type="InterPro" id="IPR008271">
    <property type="entry name" value="Ser/Thr_kinase_AS"/>
</dbReference>
<feature type="compositionally biased region" description="Basic and acidic residues" evidence="7">
    <location>
        <begin position="453"/>
        <end position="484"/>
    </location>
</feature>
<dbReference type="GeneID" id="9838362"/>
<dbReference type="STRING" id="70448.A0A096PA31"/>
<keyword evidence="4 9" id="KW-0418">Kinase</keyword>
<protein>
    <submittedName>
        <fullName evidence="9">Serine/threonine-protein kinase, active site</fullName>
    </submittedName>
</protein>
<dbReference type="Pfam" id="PF00069">
    <property type="entry name" value="Pkinase"/>
    <property type="match status" value="1"/>
</dbReference>
<keyword evidence="5 6" id="KW-0067">ATP-binding</keyword>
<dbReference type="SMART" id="SM00220">
    <property type="entry name" value="S_TKc"/>
    <property type="match status" value="1"/>
</dbReference>
<dbReference type="Gene3D" id="1.10.510.10">
    <property type="entry name" value="Transferase(Phosphotransferase) domain 1"/>
    <property type="match status" value="2"/>
</dbReference>
<dbReference type="InterPro" id="IPR017441">
    <property type="entry name" value="Protein_kinase_ATP_BS"/>
</dbReference>
<keyword evidence="2" id="KW-0808">Transferase</keyword>
<dbReference type="PROSITE" id="PS00108">
    <property type="entry name" value="PROTEIN_KINASE_ST"/>
    <property type="match status" value="1"/>
</dbReference>
<dbReference type="PANTHER" id="PTHR24058:SF28">
    <property type="entry name" value="SERINE_THREONINE-PROTEIN KINASE MINIBRAIN"/>
    <property type="match status" value="1"/>
</dbReference>
<keyword evidence="10" id="KW-1185">Reference proteome</keyword>
<dbReference type="RefSeq" id="XP_022840578.1">
    <property type="nucleotide sequence ID" value="XM_022983521.1"/>
</dbReference>
<dbReference type="InterPro" id="IPR000719">
    <property type="entry name" value="Prot_kinase_dom"/>
</dbReference>
<sequence>MADATATDGRDAGTKTWARAMGGGDCVRHGAVRGGVEVRRTRDGTRMGLNRIDWGLNSEFDVDGVGEASFARARLEPTRALTTGLVATYTAINDKYYAVLGTRKKLSERTPPSSPPRSRDRRTSETSATEAWSSPSRRRELVNPREVAHERYLLDKVLGSGSFGKVVLAYDLADDKHVAIKVIERTRRTETTVRQEIDFLREINDGPNGGDEESSSESNVDHHSRRVRGKETCVRLLDVFTHLPEKENGGFQCLVFEIMSHSLYDLLRVTNLRGVSIKLVRKLSVQVLYALEYIGSFGIIHCDIKPENVLLCHPERSAVKLIDFGSACKCGKKQFSYVQSRFYRAPEVILGMEYGRGIDMWSAGCMFYELRAGTPLFMGWSEHDQLCKMEATLGKFPSSMYKKIPMEYRKRYFDERGMTKPSPEVLRAARKSNTQVPEPGSRPLAKVLHKDLTKHASDTDVRPRQDHGEGGLMHSAEHERKMREAASVVDDSTAAENEILLSLISRMVALDPARRITPEQALAHPFFYPVAGKMGIEGSINVNALQKRLSSIPDMSGVDALNLRESNVSAGIGRRFTFDSQTG</sequence>
<dbReference type="GO" id="GO:0004674">
    <property type="term" value="F:protein serine/threonine kinase activity"/>
    <property type="evidence" value="ECO:0007669"/>
    <property type="project" value="UniProtKB-KW"/>
</dbReference>
<name>A0A096PA31_OSTTA</name>
<accession>A0A096PA31</accession>
<evidence type="ECO:0000313" key="10">
    <source>
        <dbReference type="Proteomes" id="UP000009170"/>
    </source>
</evidence>
<feature type="region of interest" description="Disordered" evidence="7">
    <location>
        <begin position="453"/>
        <end position="489"/>
    </location>
</feature>
<dbReference type="SUPFAM" id="SSF56112">
    <property type="entry name" value="Protein kinase-like (PK-like)"/>
    <property type="match status" value="1"/>
</dbReference>
<organism evidence="9 10">
    <name type="scientific">Ostreococcus tauri</name>
    <name type="common">Marine green alga</name>
    <dbReference type="NCBI Taxonomy" id="70448"/>
    <lineage>
        <taxon>Eukaryota</taxon>
        <taxon>Viridiplantae</taxon>
        <taxon>Chlorophyta</taxon>
        <taxon>Mamiellophyceae</taxon>
        <taxon>Mamiellales</taxon>
        <taxon>Bathycoccaceae</taxon>
        <taxon>Ostreococcus</taxon>
    </lineage>
</organism>
<evidence type="ECO:0000256" key="7">
    <source>
        <dbReference type="SAM" id="MobiDB-lite"/>
    </source>
</evidence>
<gene>
    <name evidence="9" type="ORF">OT_ostta18g01720</name>
</gene>
<feature type="region of interest" description="Disordered" evidence="7">
    <location>
        <begin position="103"/>
        <end position="141"/>
    </location>
</feature>
<evidence type="ECO:0000256" key="3">
    <source>
        <dbReference type="ARBA" id="ARBA00022741"/>
    </source>
</evidence>
<proteinExistence type="predicted"/>
<dbReference type="Proteomes" id="UP000009170">
    <property type="component" value="Unassembled WGS sequence"/>
</dbReference>
<evidence type="ECO:0000256" key="6">
    <source>
        <dbReference type="PROSITE-ProRule" id="PRU10141"/>
    </source>
</evidence>
<keyword evidence="1" id="KW-0723">Serine/threonine-protein kinase</keyword>
<dbReference type="EMBL" id="CAID01000018">
    <property type="protein sequence ID" value="CEG00782.1"/>
    <property type="molecule type" value="Genomic_DNA"/>
</dbReference>
<dbReference type="InParanoid" id="A0A096PA31"/>
<evidence type="ECO:0000259" key="8">
    <source>
        <dbReference type="PROSITE" id="PS50011"/>
    </source>
</evidence>
<feature type="domain" description="Protein kinase" evidence="8">
    <location>
        <begin position="152"/>
        <end position="527"/>
    </location>
</feature>
<dbReference type="OrthoDB" id="25592at2759"/>
<feature type="region of interest" description="Disordered" evidence="7">
    <location>
        <begin position="201"/>
        <end position="224"/>
    </location>
</feature>
<feature type="compositionally biased region" description="Low complexity" evidence="7">
    <location>
        <begin position="125"/>
        <end position="135"/>
    </location>
</feature>
<evidence type="ECO:0000256" key="4">
    <source>
        <dbReference type="ARBA" id="ARBA00022777"/>
    </source>
</evidence>
<comment type="caution">
    <text evidence="9">The sequence shown here is derived from an EMBL/GenBank/DDBJ whole genome shotgun (WGS) entry which is preliminary data.</text>
</comment>
<dbReference type="GO" id="GO:0005524">
    <property type="term" value="F:ATP binding"/>
    <property type="evidence" value="ECO:0007669"/>
    <property type="project" value="UniProtKB-UniRule"/>
</dbReference>
<keyword evidence="3 6" id="KW-0547">Nucleotide-binding</keyword>
<dbReference type="AlphaFoldDB" id="A0A096PA31"/>
<evidence type="ECO:0000256" key="2">
    <source>
        <dbReference type="ARBA" id="ARBA00022679"/>
    </source>
</evidence>
<dbReference type="PROSITE" id="PS50011">
    <property type="entry name" value="PROTEIN_KINASE_DOM"/>
    <property type="match status" value="1"/>
</dbReference>
<feature type="binding site" evidence="6">
    <location>
        <position position="181"/>
    </location>
    <ligand>
        <name>ATP</name>
        <dbReference type="ChEBI" id="CHEBI:30616"/>
    </ligand>
</feature>
<evidence type="ECO:0000256" key="5">
    <source>
        <dbReference type="ARBA" id="ARBA00022840"/>
    </source>
</evidence>
<dbReference type="PROSITE" id="PS00107">
    <property type="entry name" value="PROTEIN_KINASE_ATP"/>
    <property type="match status" value="1"/>
</dbReference>
<dbReference type="InterPro" id="IPR011009">
    <property type="entry name" value="Kinase-like_dom_sf"/>
</dbReference>
<reference evidence="9 10" key="2">
    <citation type="journal article" date="2014" name="BMC Genomics">
        <title>An improved genome of the model marine alga Ostreococcus tauri unfolds by assessing Illumina de novo assemblies.</title>
        <authorList>
            <person name="Blanc-Mathieu R."/>
            <person name="Verhelst B."/>
            <person name="Derelle E."/>
            <person name="Rombauts S."/>
            <person name="Bouget F.Y."/>
            <person name="Carre I."/>
            <person name="Chateau A."/>
            <person name="Eyre-Walker A."/>
            <person name="Grimsley N."/>
            <person name="Moreau H."/>
            <person name="Piegu B."/>
            <person name="Rivals E."/>
            <person name="Schackwitz W."/>
            <person name="Van de Peer Y."/>
            <person name="Piganeau G."/>
        </authorList>
    </citation>
    <scope>NUCLEOTIDE SEQUENCE [LARGE SCALE GENOMIC DNA]</scope>
    <source>
        <strain evidence="10">OTTH 0595 / CCAP 157/2 / RCC745</strain>
    </source>
</reference>
<reference evidence="10" key="1">
    <citation type="journal article" date="2006" name="Proc. Natl. Acad. Sci. U.S.A.">
        <title>Genome analysis of the smallest free-living eukaryote Ostreococcus tauri unveils many unique features.</title>
        <authorList>
            <person name="Derelle E."/>
            <person name="Ferraz C."/>
            <person name="Rombauts S."/>
            <person name="Rouze P."/>
            <person name="Worden A.Z."/>
            <person name="Robbens S."/>
            <person name="Partensky F."/>
            <person name="Degroeve S."/>
            <person name="Echeynie S."/>
            <person name="Cooke R."/>
            <person name="Saeys Y."/>
            <person name="Wuyts J."/>
            <person name="Jabbari K."/>
            <person name="Bowler C."/>
            <person name="Panaud O."/>
            <person name="Piegu B."/>
            <person name="Ball S.G."/>
            <person name="Ral J.-P."/>
            <person name="Bouget F.-Y."/>
            <person name="Piganeau G."/>
            <person name="De Baets B."/>
            <person name="Picard A."/>
            <person name="Delseny M."/>
            <person name="Demaille J."/>
            <person name="Van de Peer Y."/>
            <person name="Moreau H."/>
        </authorList>
    </citation>
    <scope>NUCLEOTIDE SEQUENCE [LARGE SCALE GENOMIC DNA]</scope>
    <source>
        <strain evidence="10">OTTH 0595 / CCAP 157/2 / RCC745</strain>
    </source>
</reference>
<dbReference type="PANTHER" id="PTHR24058">
    <property type="entry name" value="DUAL SPECIFICITY PROTEIN KINASE"/>
    <property type="match status" value="1"/>
</dbReference>
<evidence type="ECO:0000313" key="9">
    <source>
        <dbReference type="EMBL" id="CEG00782.1"/>
    </source>
</evidence>
<dbReference type="KEGG" id="ota:OT_ostta18g01720"/>